<organism evidence="3 4">
    <name type="scientific">Brenthis ino</name>
    <name type="common">lesser marbled fritillary</name>
    <dbReference type="NCBI Taxonomy" id="405034"/>
    <lineage>
        <taxon>Eukaryota</taxon>
        <taxon>Metazoa</taxon>
        <taxon>Ecdysozoa</taxon>
        <taxon>Arthropoda</taxon>
        <taxon>Hexapoda</taxon>
        <taxon>Insecta</taxon>
        <taxon>Pterygota</taxon>
        <taxon>Neoptera</taxon>
        <taxon>Endopterygota</taxon>
        <taxon>Lepidoptera</taxon>
        <taxon>Glossata</taxon>
        <taxon>Ditrysia</taxon>
        <taxon>Papilionoidea</taxon>
        <taxon>Nymphalidae</taxon>
        <taxon>Heliconiinae</taxon>
        <taxon>Argynnini</taxon>
        <taxon>Brenthis</taxon>
    </lineage>
</organism>
<reference evidence="3" key="1">
    <citation type="submission" date="2021-12" db="EMBL/GenBank/DDBJ databases">
        <authorList>
            <person name="Martin H S."/>
        </authorList>
    </citation>
    <scope>NUCLEOTIDE SEQUENCE</scope>
</reference>
<dbReference type="EMBL" id="OV170226">
    <property type="protein sequence ID" value="CAH0727346.1"/>
    <property type="molecule type" value="Genomic_DNA"/>
</dbReference>
<dbReference type="GO" id="GO:0016020">
    <property type="term" value="C:membrane"/>
    <property type="evidence" value="ECO:0007669"/>
    <property type="project" value="UniProtKB-SubCell"/>
</dbReference>
<dbReference type="OrthoDB" id="88467at2759"/>
<protein>
    <recommendedName>
        <fullName evidence="2">Laminin G domain-containing protein</fullName>
    </recommendedName>
</protein>
<evidence type="ECO:0000313" key="3">
    <source>
        <dbReference type="EMBL" id="CAH0727346.1"/>
    </source>
</evidence>
<feature type="non-terminal residue" evidence="3">
    <location>
        <position position="176"/>
    </location>
</feature>
<dbReference type="PANTHER" id="PTHR15036:SF85">
    <property type="entry name" value="SP2353, ISOFORM A"/>
    <property type="match status" value="1"/>
</dbReference>
<dbReference type="AlphaFoldDB" id="A0A8J9YGX8"/>
<evidence type="ECO:0000259" key="2">
    <source>
        <dbReference type="PROSITE" id="PS50025"/>
    </source>
</evidence>
<gene>
    <name evidence="3" type="ORF">BINO364_LOCUS12701</name>
</gene>
<dbReference type="Gene3D" id="2.60.120.200">
    <property type="match status" value="1"/>
</dbReference>
<proteinExistence type="predicted"/>
<dbReference type="SUPFAM" id="SSF49899">
    <property type="entry name" value="Concanavalin A-like lectins/glucanases"/>
    <property type="match status" value="1"/>
</dbReference>
<dbReference type="InterPro" id="IPR050372">
    <property type="entry name" value="Neurexin-related_CASP"/>
</dbReference>
<dbReference type="CDD" id="cd00110">
    <property type="entry name" value="LamG"/>
    <property type="match status" value="1"/>
</dbReference>
<dbReference type="PANTHER" id="PTHR15036">
    <property type="entry name" value="PIKACHURIN-LIKE PROTEIN"/>
    <property type="match status" value="1"/>
</dbReference>
<dbReference type="InterPro" id="IPR001791">
    <property type="entry name" value="Laminin_G"/>
</dbReference>
<evidence type="ECO:0000256" key="1">
    <source>
        <dbReference type="PROSITE-ProRule" id="PRU00122"/>
    </source>
</evidence>
<comment type="caution">
    <text evidence="1">Lacks conserved residue(s) required for the propagation of feature annotation.</text>
</comment>
<name>A0A8J9YGX8_9NEOP</name>
<evidence type="ECO:0000313" key="4">
    <source>
        <dbReference type="Proteomes" id="UP000838878"/>
    </source>
</evidence>
<dbReference type="SMART" id="SM00282">
    <property type="entry name" value="LamG"/>
    <property type="match status" value="1"/>
</dbReference>
<sequence length="176" mass="19849">MAKFAPIEKFFRNRNLRGIRYEIKFRTHNGSGLLMWRRKIGIRRDFIGLGLSNGKLQLIYSDTDSKETSSEWFQSVESKERVDDGLWHTAVVRRRKRLAMLQVDDLPPVRGYSQSLLVPSKANPKLWIGGSPSLPSGLPAALYSGLRGCVAALKAGGRHVDVKTPIRPTIPVRYCD</sequence>
<keyword evidence="4" id="KW-1185">Reference proteome</keyword>
<dbReference type="Pfam" id="PF02210">
    <property type="entry name" value="Laminin_G_2"/>
    <property type="match status" value="1"/>
</dbReference>
<accession>A0A8J9YGX8</accession>
<dbReference type="PROSITE" id="PS50025">
    <property type="entry name" value="LAM_G_DOMAIN"/>
    <property type="match status" value="1"/>
</dbReference>
<dbReference type="Proteomes" id="UP000838878">
    <property type="component" value="Chromosome 6"/>
</dbReference>
<dbReference type="InterPro" id="IPR013320">
    <property type="entry name" value="ConA-like_dom_sf"/>
</dbReference>
<feature type="domain" description="Laminin G" evidence="2">
    <location>
        <begin position="1"/>
        <end position="175"/>
    </location>
</feature>